<name>Q5DUR5_BACMY</name>
<sequence>MYMKQLKGKQELKWVLIILVVFIVIFTVRTFIFMPFKVDGESMEPTLQNKDRLFVNKIIINFSPIKHGDIVVIKKTEDQMYLVKRVIGLAGDVVKITEGKLYINGVEQKEAYLNQDLLEQYKQLNYAEQKIRVNKVFVMGDNRLNSKDSRNGLGYIDESDIVGKTEFVYYPFNKIKFIN</sequence>
<reference evidence="14" key="1">
    <citation type="journal article" date="2005" name="Plasmid">
        <title>Insights into the genetic organization of the Bacillus mycoides cryptic plasmids pDx14.2 and pSin9.7 deduced from their complete nucleotide sequence.</title>
        <authorList>
            <person name="Di Franco C."/>
            <person name="Santini T."/>
            <person name="Pisaneschi G."/>
            <person name="Beccari E."/>
        </authorList>
    </citation>
    <scope>NUCLEOTIDE SEQUENCE [LARGE SCALE GENOMIC DNA]</scope>
    <source>
        <strain evidence="14">Dxv</strain>
        <plasmid evidence="14">pDx14.2</plasmid>
    </source>
</reference>
<dbReference type="GO" id="GO:0009003">
    <property type="term" value="F:signal peptidase activity"/>
    <property type="evidence" value="ECO:0007669"/>
    <property type="project" value="UniProtKB-EC"/>
</dbReference>
<dbReference type="GO" id="GO:0005886">
    <property type="term" value="C:plasma membrane"/>
    <property type="evidence" value="ECO:0007669"/>
    <property type="project" value="UniProtKB-SubCell"/>
</dbReference>
<comment type="subcellular location">
    <subcellularLocation>
        <location evidence="2">Cell membrane</location>
        <topology evidence="2">Single-pass type II membrane protein</topology>
    </subcellularLocation>
    <subcellularLocation>
        <location evidence="12">Membrane</location>
        <topology evidence="12">Single-pass type II membrane protein</topology>
    </subcellularLocation>
</comment>
<keyword evidence="9 12" id="KW-1133">Transmembrane helix</keyword>
<dbReference type="NCBIfam" id="TIGR02227">
    <property type="entry name" value="sigpep_I_bact"/>
    <property type="match status" value="1"/>
</dbReference>
<evidence type="ECO:0000256" key="10">
    <source>
        <dbReference type="ARBA" id="ARBA00023136"/>
    </source>
</evidence>
<feature type="transmembrane region" description="Helical" evidence="12">
    <location>
        <begin position="12"/>
        <end position="36"/>
    </location>
</feature>
<dbReference type="FunFam" id="2.10.109.10:FF:000008">
    <property type="entry name" value="Signal peptidase I"/>
    <property type="match status" value="1"/>
</dbReference>
<keyword evidence="5" id="KW-1003">Cell membrane</keyword>
<keyword evidence="14" id="KW-0614">Plasmid</keyword>
<comment type="catalytic activity">
    <reaction evidence="1 12">
        <text>Cleavage of hydrophobic, N-terminal signal or leader sequences from secreted and periplasmic proteins.</text>
        <dbReference type="EC" id="3.4.21.89"/>
    </reaction>
</comment>
<evidence type="ECO:0000313" key="14">
    <source>
        <dbReference type="EMBL" id="CAI40621.1"/>
    </source>
</evidence>
<dbReference type="GO" id="GO:0004252">
    <property type="term" value="F:serine-type endopeptidase activity"/>
    <property type="evidence" value="ECO:0007669"/>
    <property type="project" value="InterPro"/>
</dbReference>
<evidence type="ECO:0000256" key="11">
    <source>
        <dbReference type="PIRSR" id="PIRSR600223-1"/>
    </source>
</evidence>
<keyword evidence="10 12" id="KW-0472">Membrane</keyword>
<dbReference type="InterPro" id="IPR019756">
    <property type="entry name" value="Pept_S26A_signal_pept_1_Ser-AS"/>
</dbReference>
<dbReference type="Pfam" id="PF10502">
    <property type="entry name" value="Peptidase_S26"/>
    <property type="match status" value="1"/>
</dbReference>
<feature type="active site" evidence="11">
    <location>
        <position position="84"/>
    </location>
</feature>
<dbReference type="EMBL" id="AJ871638">
    <property type="protein sequence ID" value="CAI40621.1"/>
    <property type="molecule type" value="Genomic_DNA"/>
</dbReference>
<geneLocation type="plasmid" evidence="14">
    <name>pDx14.2</name>
</geneLocation>
<feature type="active site" evidence="11">
    <location>
        <position position="42"/>
    </location>
</feature>
<dbReference type="InterPro" id="IPR019533">
    <property type="entry name" value="Peptidase_S26"/>
</dbReference>
<evidence type="ECO:0000256" key="9">
    <source>
        <dbReference type="ARBA" id="ARBA00022989"/>
    </source>
</evidence>
<accession>Q5DUR5</accession>
<evidence type="ECO:0000256" key="7">
    <source>
        <dbReference type="ARBA" id="ARBA00022692"/>
    </source>
</evidence>
<comment type="similarity">
    <text evidence="3 12">Belongs to the peptidase S26 family.</text>
</comment>
<evidence type="ECO:0000256" key="2">
    <source>
        <dbReference type="ARBA" id="ARBA00004401"/>
    </source>
</evidence>
<dbReference type="Gene3D" id="2.10.109.10">
    <property type="entry name" value="Umud Fragment, subunit A"/>
    <property type="match status" value="1"/>
</dbReference>
<organism evidence="14">
    <name type="scientific">Bacillus mycoides</name>
    <dbReference type="NCBI Taxonomy" id="1405"/>
    <lineage>
        <taxon>Bacteria</taxon>
        <taxon>Bacillati</taxon>
        <taxon>Bacillota</taxon>
        <taxon>Bacilli</taxon>
        <taxon>Bacillales</taxon>
        <taxon>Bacillaceae</taxon>
        <taxon>Bacillus</taxon>
        <taxon>Bacillus cereus group</taxon>
    </lineage>
</organism>
<dbReference type="PROSITE" id="PS00761">
    <property type="entry name" value="SPASE_I_3"/>
    <property type="match status" value="1"/>
</dbReference>
<dbReference type="GO" id="GO:0006465">
    <property type="term" value="P:signal peptide processing"/>
    <property type="evidence" value="ECO:0007669"/>
    <property type="project" value="InterPro"/>
</dbReference>
<evidence type="ECO:0000259" key="13">
    <source>
        <dbReference type="Pfam" id="PF10502"/>
    </source>
</evidence>
<evidence type="ECO:0000256" key="8">
    <source>
        <dbReference type="ARBA" id="ARBA00022801"/>
    </source>
</evidence>
<dbReference type="CDD" id="cd06530">
    <property type="entry name" value="S26_SPase_I"/>
    <property type="match status" value="1"/>
</dbReference>
<keyword evidence="8 12" id="KW-0378">Hydrolase</keyword>
<keyword evidence="6 12" id="KW-0645">Protease</keyword>
<evidence type="ECO:0000256" key="5">
    <source>
        <dbReference type="ARBA" id="ARBA00022475"/>
    </source>
</evidence>
<dbReference type="InterPro" id="IPR036286">
    <property type="entry name" value="LexA/Signal_pep-like_sf"/>
</dbReference>
<dbReference type="PROSITE" id="PS00501">
    <property type="entry name" value="SPASE_I_1"/>
    <property type="match status" value="1"/>
</dbReference>
<evidence type="ECO:0000256" key="1">
    <source>
        <dbReference type="ARBA" id="ARBA00000677"/>
    </source>
</evidence>
<evidence type="ECO:0000256" key="6">
    <source>
        <dbReference type="ARBA" id="ARBA00022670"/>
    </source>
</evidence>
<protein>
    <recommendedName>
        <fullName evidence="4 12">Signal peptidase I</fullName>
        <ecNumber evidence="4 12">3.4.21.89</ecNumber>
    </recommendedName>
</protein>
<dbReference type="PANTHER" id="PTHR43390">
    <property type="entry name" value="SIGNAL PEPTIDASE I"/>
    <property type="match status" value="1"/>
</dbReference>
<feature type="domain" description="Peptidase S26" evidence="13">
    <location>
        <begin position="13"/>
        <end position="170"/>
    </location>
</feature>
<dbReference type="PANTHER" id="PTHR43390:SF1">
    <property type="entry name" value="CHLOROPLAST PROCESSING PEPTIDASE"/>
    <property type="match status" value="1"/>
</dbReference>
<proteinExistence type="inferred from homology"/>
<dbReference type="AlphaFoldDB" id="Q5DUR5"/>
<dbReference type="InterPro" id="IPR000223">
    <property type="entry name" value="Pept_S26A_signal_pept_1"/>
</dbReference>
<dbReference type="InterPro" id="IPR019758">
    <property type="entry name" value="Pept_S26A_signal_pept_1_CS"/>
</dbReference>
<dbReference type="PRINTS" id="PR00727">
    <property type="entry name" value="LEADERPTASE"/>
</dbReference>
<dbReference type="EC" id="3.4.21.89" evidence="4 12"/>
<evidence type="ECO:0000256" key="4">
    <source>
        <dbReference type="ARBA" id="ARBA00013208"/>
    </source>
</evidence>
<keyword evidence="7 12" id="KW-0812">Transmembrane</keyword>
<evidence type="ECO:0000256" key="3">
    <source>
        <dbReference type="ARBA" id="ARBA00009370"/>
    </source>
</evidence>
<evidence type="ECO:0000256" key="12">
    <source>
        <dbReference type="RuleBase" id="RU362042"/>
    </source>
</evidence>
<dbReference type="SUPFAM" id="SSF51306">
    <property type="entry name" value="LexA/Signal peptidase"/>
    <property type="match status" value="1"/>
</dbReference>